<name>A0AAV4DF90_9GAST</name>
<organism evidence="1 2">
    <name type="scientific">Plakobranchus ocellatus</name>
    <dbReference type="NCBI Taxonomy" id="259542"/>
    <lineage>
        <taxon>Eukaryota</taxon>
        <taxon>Metazoa</taxon>
        <taxon>Spiralia</taxon>
        <taxon>Lophotrochozoa</taxon>
        <taxon>Mollusca</taxon>
        <taxon>Gastropoda</taxon>
        <taxon>Heterobranchia</taxon>
        <taxon>Euthyneura</taxon>
        <taxon>Panpulmonata</taxon>
        <taxon>Sacoglossa</taxon>
        <taxon>Placobranchoidea</taxon>
        <taxon>Plakobranchidae</taxon>
        <taxon>Plakobranchus</taxon>
    </lineage>
</organism>
<dbReference type="EMBL" id="BLXT01007821">
    <property type="protein sequence ID" value="GFO42898.1"/>
    <property type="molecule type" value="Genomic_DNA"/>
</dbReference>
<protein>
    <submittedName>
        <fullName evidence="1">Uncharacterized protein</fullName>
    </submittedName>
</protein>
<evidence type="ECO:0000313" key="1">
    <source>
        <dbReference type="EMBL" id="GFO42898.1"/>
    </source>
</evidence>
<reference evidence="1 2" key="1">
    <citation type="journal article" date="2021" name="Elife">
        <title>Chloroplast acquisition without the gene transfer in kleptoplastic sea slugs, Plakobranchus ocellatus.</title>
        <authorList>
            <person name="Maeda T."/>
            <person name="Takahashi S."/>
            <person name="Yoshida T."/>
            <person name="Shimamura S."/>
            <person name="Takaki Y."/>
            <person name="Nagai Y."/>
            <person name="Toyoda A."/>
            <person name="Suzuki Y."/>
            <person name="Arimoto A."/>
            <person name="Ishii H."/>
            <person name="Satoh N."/>
            <person name="Nishiyama T."/>
            <person name="Hasebe M."/>
            <person name="Maruyama T."/>
            <person name="Minagawa J."/>
            <person name="Obokata J."/>
            <person name="Shigenobu S."/>
        </authorList>
    </citation>
    <scope>NUCLEOTIDE SEQUENCE [LARGE SCALE GENOMIC DNA]</scope>
</reference>
<comment type="caution">
    <text evidence="1">The sequence shown here is derived from an EMBL/GenBank/DDBJ whole genome shotgun (WGS) entry which is preliminary data.</text>
</comment>
<evidence type="ECO:0000313" key="2">
    <source>
        <dbReference type="Proteomes" id="UP000735302"/>
    </source>
</evidence>
<dbReference type="Proteomes" id="UP000735302">
    <property type="component" value="Unassembled WGS sequence"/>
</dbReference>
<keyword evidence="2" id="KW-1185">Reference proteome</keyword>
<accession>A0AAV4DF90</accession>
<gene>
    <name evidence="1" type="ORF">PoB_006940300</name>
</gene>
<dbReference type="AlphaFoldDB" id="A0AAV4DF90"/>
<proteinExistence type="predicted"/>
<sequence>MCDIIGHFETSGATVEVAGNLPTTSTDSTTSHTYLISDQWPENPSPVRSDIPAHIARVGQTRRRLTKRMGQELLSRDHRIYWTLLRAGNQPNDAEISGNLRLFTRVFGNQYMDKIDL</sequence>